<reference evidence="2 3" key="1">
    <citation type="submission" date="2014-04" db="EMBL/GenBank/DDBJ databases">
        <authorList>
            <consortium name="DOE Joint Genome Institute"/>
            <person name="Kuo A."/>
            <person name="Kohler A."/>
            <person name="Jargeat P."/>
            <person name="Nagy L.G."/>
            <person name="Floudas D."/>
            <person name="Copeland A."/>
            <person name="Barry K.W."/>
            <person name="Cichocki N."/>
            <person name="Veneault-Fourrey C."/>
            <person name="LaButti K."/>
            <person name="Lindquist E.A."/>
            <person name="Lipzen A."/>
            <person name="Lundell T."/>
            <person name="Morin E."/>
            <person name="Murat C."/>
            <person name="Sun H."/>
            <person name="Tunlid A."/>
            <person name="Henrissat B."/>
            <person name="Grigoriev I.V."/>
            <person name="Hibbett D.S."/>
            <person name="Martin F."/>
            <person name="Nordberg H.P."/>
            <person name="Cantor M.N."/>
            <person name="Hua S.X."/>
        </authorList>
    </citation>
    <scope>NUCLEOTIDE SEQUENCE [LARGE SCALE GENOMIC DNA]</scope>
    <source>
        <strain evidence="2 3">Ve08.2h10</strain>
    </source>
</reference>
<organism evidence="2 3">
    <name type="scientific">Paxillus rubicundulus Ve08.2h10</name>
    <dbReference type="NCBI Taxonomy" id="930991"/>
    <lineage>
        <taxon>Eukaryota</taxon>
        <taxon>Fungi</taxon>
        <taxon>Dikarya</taxon>
        <taxon>Basidiomycota</taxon>
        <taxon>Agaricomycotina</taxon>
        <taxon>Agaricomycetes</taxon>
        <taxon>Agaricomycetidae</taxon>
        <taxon>Boletales</taxon>
        <taxon>Paxilineae</taxon>
        <taxon>Paxillaceae</taxon>
        <taxon>Paxillus</taxon>
    </lineage>
</organism>
<feature type="compositionally biased region" description="Basic and acidic residues" evidence="1">
    <location>
        <begin position="100"/>
        <end position="116"/>
    </location>
</feature>
<evidence type="ECO:0000313" key="2">
    <source>
        <dbReference type="EMBL" id="KIK98530.1"/>
    </source>
</evidence>
<protein>
    <submittedName>
        <fullName evidence="2">Uncharacterized protein</fullName>
    </submittedName>
</protein>
<evidence type="ECO:0000256" key="1">
    <source>
        <dbReference type="SAM" id="MobiDB-lite"/>
    </source>
</evidence>
<feature type="region of interest" description="Disordered" evidence="1">
    <location>
        <begin position="21"/>
        <end position="139"/>
    </location>
</feature>
<keyword evidence="3" id="KW-1185">Reference proteome</keyword>
<proteinExistence type="predicted"/>
<gene>
    <name evidence="2" type="ORF">PAXRUDRAFT_24150</name>
</gene>
<sequence length="139" mass="15286">MSSVPNDMLHYNAGAHSRARMECALQKQRQQGAPRSSYADLKAYDVRRSPSPGLNEDSHITVRRQNNREYNNGADPIVLDGHEQHGTMCRGTNPGPSQSRRREISAGPGEHDKDTAGKNSLRSHLDLGNVDAGSRQRVG</sequence>
<dbReference type="InParanoid" id="A0A0D0EC05"/>
<dbReference type="AlphaFoldDB" id="A0A0D0EC05"/>
<reference evidence="3" key="2">
    <citation type="submission" date="2015-01" db="EMBL/GenBank/DDBJ databases">
        <title>Evolutionary Origins and Diversification of the Mycorrhizal Mutualists.</title>
        <authorList>
            <consortium name="DOE Joint Genome Institute"/>
            <consortium name="Mycorrhizal Genomics Consortium"/>
            <person name="Kohler A."/>
            <person name="Kuo A."/>
            <person name="Nagy L.G."/>
            <person name="Floudas D."/>
            <person name="Copeland A."/>
            <person name="Barry K.W."/>
            <person name="Cichocki N."/>
            <person name="Veneault-Fourrey C."/>
            <person name="LaButti K."/>
            <person name="Lindquist E.A."/>
            <person name="Lipzen A."/>
            <person name="Lundell T."/>
            <person name="Morin E."/>
            <person name="Murat C."/>
            <person name="Riley R."/>
            <person name="Ohm R."/>
            <person name="Sun H."/>
            <person name="Tunlid A."/>
            <person name="Henrissat B."/>
            <person name="Grigoriev I.V."/>
            <person name="Hibbett D.S."/>
            <person name="Martin F."/>
        </authorList>
    </citation>
    <scope>NUCLEOTIDE SEQUENCE [LARGE SCALE GENOMIC DNA]</scope>
    <source>
        <strain evidence="3">Ve08.2h10</strain>
    </source>
</reference>
<evidence type="ECO:0000313" key="3">
    <source>
        <dbReference type="Proteomes" id="UP000054538"/>
    </source>
</evidence>
<dbReference type="Proteomes" id="UP000054538">
    <property type="component" value="Unassembled WGS sequence"/>
</dbReference>
<dbReference type="EMBL" id="KN824889">
    <property type="protein sequence ID" value="KIK98530.1"/>
    <property type="molecule type" value="Genomic_DNA"/>
</dbReference>
<dbReference type="OrthoDB" id="2676370at2759"/>
<accession>A0A0D0EC05</accession>
<dbReference type="HOGENOM" id="CLU_1845749_0_0_1"/>
<name>A0A0D0EC05_9AGAM</name>